<feature type="chain" id="PRO_5042134614" description="Effector protein" evidence="1">
    <location>
        <begin position="18"/>
        <end position="143"/>
    </location>
</feature>
<reference evidence="2" key="1">
    <citation type="submission" date="2023-06" db="EMBL/GenBank/DDBJ databases">
        <authorList>
            <person name="Noh H."/>
        </authorList>
    </citation>
    <scope>NUCLEOTIDE SEQUENCE</scope>
    <source>
        <strain evidence="2">DUCC20226</strain>
    </source>
</reference>
<comment type="caution">
    <text evidence="2">The sequence shown here is derived from an EMBL/GenBank/DDBJ whole genome shotgun (WGS) entry which is preliminary data.</text>
</comment>
<dbReference type="AlphaFoldDB" id="A0AAD9VZF8"/>
<dbReference type="Proteomes" id="UP001265746">
    <property type="component" value="Unassembled WGS sequence"/>
</dbReference>
<evidence type="ECO:0008006" key="4">
    <source>
        <dbReference type="Google" id="ProtNLM"/>
    </source>
</evidence>
<keyword evidence="1" id="KW-0732">Signal</keyword>
<evidence type="ECO:0000313" key="2">
    <source>
        <dbReference type="EMBL" id="KAK2601271.1"/>
    </source>
</evidence>
<dbReference type="EMBL" id="JAUJFL010000006">
    <property type="protein sequence ID" value="KAK2601271.1"/>
    <property type="molecule type" value="Genomic_DNA"/>
</dbReference>
<name>A0AAD9VZF8_PHOAM</name>
<evidence type="ECO:0000313" key="3">
    <source>
        <dbReference type="Proteomes" id="UP001265746"/>
    </source>
</evidence>
<evidence type="ECO:0000256" key="1">
    <source>
        <dbReference type="SAM" id="SignalP"/>
    </source>
</evidence>
<proteinExistence type="predicted"/>
<feature type="signal peptide" evidence="1">
    <location>
        <begin position="1"/>
        <end position="17"/>
    </location>
</feature>
<accession>A0AAD9VZF8</accession>
<sequence length="143" mass="15319">MQLVKFIVACMPLAILASPIEQHEAGLVDRKANPDGLVEVAGFTEKRDDPNKLFRRNINCSIINASNTVNCRSCASTDCSVVTTFKAGSTHSFKCAVKGECVTVNGVTNCSWDKADRTLATDCWVNGYYTSSGCTLAALGTNC</sequence>
<keyword evidence="3" id="KW-1185">Reference proteome</keyword>
<protein>
    <recommendedName>
        <fullName evidence="4">Effector protein</fullName>
    </recommendedName>
</protein>
<organism evidence="2 3">
    <name type="scientific">Phomopsis amygdali</name>
    <name type="common">Fusicoccum amygdali</name>
    <dbReference type="NCBI Taxonomy" id="1214568"/>
    <lineage>
        <taxon>Eukaryota</taxon>
        <taxon>Fungi</taxon>
        <taxon>Dikarya</taxon>
        <taxon>Ascomycota</taxon>
        <taxon>Pezizomycotina</taxon>
        <taxon>Sordariomycetes</taxon>
        <taxon>Sordariomycetidae</taxon>
        <taxon>Diaporthales</taxon>
        <taxon>Diaporthaceae</taxon>
        <taxon>Diaporthe</taxon>
    </lineage>
</organism>
<gene>
    <name evidence="2" type="ORF">N8I77_010734</name>
</gene>